<evidence type="ECO:0000256" key="1">
    <source>
        <dbReference type="SAM" id="Phobius"/>
    </source>
</evidence>
<reference evidence="2" key="1">
    <citation type="journal article" date="2020" name="Cell">
        <title>Large-Scale Comparative Analyses of Tick Genomes Elucidate Their Genetic Diversity and Vector Capacities.</title>
        <authorList>
            <consortium name="Tick Genome and Microbiome Consortium (TIGMIC)"/>
            <person name="Jia N."/>
            <person name="Wang J."/>
            <person name="Shi W."/>
            <person name="Du L."/>
            <person name="Sun Y."/>
            <person name="Zhan W."/>
            <person name="Jiang J.F."/>
            <person name="Wang Q."/>
            <person name="Zhang B."/>
            <person name="Ji P."/>
            <person name="Bell-Sakyi L."/>
            <person name="Cui X.M."/>
            <person name="Yuan T.T."/>
            <person name="Jiang B.G."/>
            <person name="Yang W.F."/>
            <person name="Lam T.T."/>
            <person name="Chang Q.C."/>
            <person name="Ding S.J."/>
            <person name="Wang X.J."/>
            <person name="Zhu J.G."/>
            <person name="Ruan X.D."/>
            <person name="Zhao L."/>
            <person name="Wei J.T."/>
            <person name="Ye R.Z."/>
            <person name="Que T.C."/>
            <person name="Du C.H."/>
            <person name="Zhou Y.H."/>
            <person name="Cheng J.X."/>
            <person name="Dai P.F."/>
            <person name="Guo W.B."/>
            <person name="Han X.H."/>
            <person name="Huang E.J."/>
            <person name="Li L.F."/>
            <person name="Wei W."/>
            <person name="Gao Y.C."/>
            <person name="Liu J.Z."/>
            <person name="Shao H.Z."/>
            <person name="Wang X."/>
            <person name="Wang C.C."/>
            <person name="Yang T.C."/>
            <person name="Huo Q.B."/>
            <person name="Li W."/>
            <person name="Chen H.Y."/>
            <person name="Chen S.E."/>
            <person name="Zhou L.G."/>
            <person name="Ni X.B."/>
            <person name="Tian J.H."/>
            <person name="Sheng Y."/>
            <person name="Liu T."/>
            <person name="Pan Y.S."/>
            <person name="Xia L.Y."/>
            <person name="Li J."/>
            <person name="Zhao F."/>
            <person name="Cao W.C."/>
        </authorList>
    </citation>
    <scope>NUCLEOTIDE SEQUENCE</scope>
    <source>
        <strain evidence="2">Rmic-2018</strain>
    </source>
</reference>
<evidence type="ECO:0000313" key="3">
    <source>
        <dbReference type="Proteomes" id="UP000821866"/>
    </source>
</evidence>
<keyword evidence="3" id="KW-1185">Reference proteome</keyword>
<dbReference type="EMBL" id="JABSTU010000008">
    <property type="protein sequence ID" value="KAH8023055.1"/>
    <property type="molecule type" value="Genomic_DNA"/>
</dbReference>
<dbReference type="Proteomes" id="UP000821866">
    <property type="component" value="Chromosome 6"/>
</dbReference>
<keyword evidence="1" id="KW-0812">Transmembrane</keyword>
<feature type="transmembrane region" description="Helical" evidence="1">
    <location>
        <begin position="149"/>
        <end position="171"/>
    </location>
</feature>
<reference evidence="2" key="2">
    <citation type="submission" date="2021-09" db="EMBL/GenBank/DDBJ databases">
        <authorList>
            <person name="Jia N."/>
            <person name="Wang J."/>
            <person name="Shi W."/>
            <person name="Du L."/>
            <person name="Sun Y."/>
            <person name="Zhan W."/>
            <person name="Jiang J."/>
            <person name="Wang Q."/>
            <person name="Zhang B."/>
            <person name="Ji P."/>
            <person name="Sakyi L.B."/>
            <person name="Cui X."/>
            <person name="Yuan T."/>
            <person name="Jiang B."/>
            <person name="Yang W."/>
            <person name="Lam T.T.-Y."/>
            <person name="Chang Q."/>
            <person name="Ding S."/>
            <person name="Wang X."/>
            <person name="Zhu J."/>
            <person name="Ruan X."/>
            <person name="Zhao L."/>
            <person name="Wei J."/>
            <person name="Que T."/>
            <person name="Du C."/>
            <person name="Cheng J."/>
            <person name="Dai P."/>
            <person name="Han X."/>
            <person name="Huang E."/>
            <person name="Gao Y."/>
            <person name="Liu J."/>
            <person name="Shao H."/>
            <person name="Ye R."/>
            <person name="Li L."/>
            <person name="Wei W."/>
            <person name="Wang X."/>
            <person name="Wang C."/>
            <person name="Huo Q."/>
            <person name="Li W."/>
            <person name="Guo W."/>
            <person name="Chen H."/>
            <person name="Chen S."/>
            <person name="Zhou L."/>
            <person name="Zhou L."/>
            <person name="Ni X."/>
            <person name="Tian J."/>
            <person name="Zhou Y."/>
            <person name="Sheng Y."/>
            <person name="Liu T."/>
            <person name="Pan Y."/>
            <person name="Xia L."/>
            <person name="Li J."/>
            <person name="Zhao F."/>
            <person name="Cao W."/>
        </authorList>
    </citation>
    <scope>NUCLEOTIDE SEQUENCE</scope>
    <source>
        <strain evidence="2">Rmic-2018</strain>
        <tissue evidence="2">Larvae</tissue>
    </source>
</reference>
<accession>A0A9J6DLV5</accession>
<keyword evidence="1" id="KW-0472">Membrane</keyword>
<proteinExistence type="predicted"/>
<protein>
    <submittedName>
        <fullName evidence="2">Uncharacterized protein</fullName>
    </submittedName>
</protein>
<gene>
    <name evidence="2" type="ORF">HPB51_010839</name>
</gene>
<name>A0A9J6DLV5_RHIMP</name>
<organism evidence="2 3">
    <name type="scientific">Rhipicephalus microplus</name>
    <name type="common">Cattle tick</name>
    <name type="synonym">Boophilus microplus</name>
    <dbReference type="NCBI Taxonomy" id="6941"/>
    <lineage>
        <taxon>Eukaryota</taxon>
        <taxon>Metazoa</taxon>
        <taxon>Ecdysozoa</taxon>
        <taxon>Arthropoda</taxon>
        <taxon>Chelicerata</taxon>
        <taxon>Arachnida</taxon>
        <taxon>Acari</taxon>
        <taxon>Parasitiformes</taxon>
        <taxon>Ixodida</taxon>
        <taxon>Ixodoidea</taxon>
        <taxon>Ixodidae</taxon>
        <taxon>Rhipicephalinae</taxon>
        <taxon>Rhipicephalus</taxon>
        <taxon>Boophilus</taxon>
    </lineage>
</organism>
<keyword evidence="1" id="KW-1133">Transmembrane helix</keyword>
<evidence type="ECO:0000313" key="2">
    <source>
        <dbReference type="EMBL" id="KAH8023055.1"/>
    </source>
</evidence>
<sequence length="217" mass="24639">MQRFTARYPRDSRLIAALLTWIRNEAAEADDVIRLRFSRSPALPTERRRSSHVNRCRQAVGASRCRTPWLVLRAARRSQSSRARPRRKLSSRVWLDARFANGDTPSSQRRFLVNERPRWGAARLAEVASAADDRPDGRPTTGSSPRYDVIVPSLALPLVGSSFFCLGLTIFRRALVCVERTGAPSSLLARCQDFDELYTCGSRDTIRRHHISTEVKF</sequence>
<comment type="caution">
    <text evidence="2">The sequence shown here is derived from an EMBL/GenBank/DDBJ whole genome shotgun (WGS) entry which is preliminary data.</text>
</comment>
<dbReference type="AlphaFoldDB" id="A0A9J6DLV5"/>